<dbReference type="Gene3D" id="3.40.190.10">
    <property type="entry name" value="Periplasmic binding protein-like II"/>
    <property type="match status" value="1"/>
</dbReference>
<dbReference type="Pfam" id="PF00496">
    <property type="entry name" value="SBP_bac_5"/>
    <property type="match status" value="1"/>
</dbReference>
<organism evidence="6 7">
    <name type="scientific">Vineibacter terrae</name>
    <dbReference type="NCBI Taxonomy" id="2586908"/>
    <lineage>
        <taxon>Bacteria</taxon>
        <taxon>Pseudomonadati</taxon>
        <taxon>Pseudomonadota</taxon>
        <taxon>Alphaproteobacteria</taxon>
        <taxon>Hyphomicrobiales</taxon>
        <taxon>Vineibacter</taxon>
    </lineage>
</organism>
<dbReference type="AlphaFoldDB" id="A0A5C8PHU5"/>
<proteinExistence type="inferred from homology"/>
<feature type="signal peptide" evidence="4">
    <location>
        <begin position="1"/>
        <end position="21"/>
    </location>
</feature>
<dbReference type="EMBL" id="VDUZ01000025">
    <property type="protein sequence ID" value="TXL73403.1"/>
    <property type="molecule type" value="Genomic_DNA"/>
</dbReference>
<accession>A0A5C8PHU5</accession>
<evidence type="ECO:0000313" key="7">
    <source>
        <dbReference type="Proteomes" id="UP000321638"/>
    </source>
</evidence>
<feature type="chain" id="PRO_5022860762" evidence="4">
    <location>
        <begin position="22"/>
        <end position="531"/>
    </location>
</feature>
<gene>
    <name evidence="6" type="ORF">FHP25_20930</name>
</gene>
<dbReference type="GO" id="GO:0030288">
    <property type="term" value="C:outer membrane-bounded periplasmic space"/>
    <property type="evidence" value="ECO:0007669"/>
    <property type="project" value="UniProtKB-ARBA"/>
</dbReference>
<keyword evidence="3 4" id="KW-0732">Signal</keyword>
<dbReference type="Gene3D" id="3.10.105.10">
    <property type="entry name" value="Dipeptide-binding Protein, Domain 3"/>
    <property type="match status" value="1"/>
</dbReference>
<dbReference type="InterPro" id="IPR000914">
    <property type="entry name" value="SBP_5_dom"/>
</dbReference>
<dbReference type="InterPro" id="IPR039424">
    <property type="entry name" value="SBP_5"/>
</dbReference>
<feature type="domain" description="Solute-binding protein family 5" evidence="5">
    <location>
        <begin position="80"/>
        <end position="446"/>
    </location>
</feature>
<dbReference type="GO" id="GO:0043190">
    <property type="term" value="C:ATP-binding cassette (ABC) transporter complex"/>
    <property type="evidence" value="ECO:0007669"/>
    <property type="project" value="InterPro"/>
</dbReference>
<evidence type="ECO:0000256" key="1">
    <source>
        <dbReference type="ARBA" id="ARBA00004418"/>
    </source>
</evidence>
<evidence type="ECO:0000256" key="2">
    <source>
        <dbReference type="ARBA" id="ARBA00005695"/>
    </source>
</evidence>
<dbReference type="GO" id="GO:0015833">
    <property type="term" value="P:peptide transport"/>
    <property type="evidence" value="ECO:0007669"/>
    <property type="project" value="TreeGrafter"/>
</dbReference>
<comment type="caution">
    <text evidence="6">The sequence shown here is derived from an EMBL/GenBank/DDBJ whole genome shotgun (WGS) entry which is preliminary data.</text>
</comment>
<dbReference type="PIRSF" id="PIRSF002741">
    <property type="entry name" value="MppA"/>
    <property type="match status" value="1"/>
</dbReference>
<evidence type="ECO:0000256" key="3">
    <source>
        <dbReference type="ARBA" id="ARBA00022729"/>
    </source>
</evidence>
<evidence type="ECO:0000259" key="5">
    <source>
        <dbReference type="Pfam" id="PF00496"/>
    </source>
</evidence>
<protein>
    <submittedName>
        <fullName evidence="6">Peptide ABC transporter substrate-binding protein</fullName>
    </submittedName>
</protein>
<evidence type="ECO:0000256" key="4">
    <source>
        <dbReference type="SAM" id="SignalP"/>
    </source>
</evidence>
<sequence>MNRRLACLALLSVVTSVAAMAGPAQAEKHGGVLRIQHMDTPPSPSIHEEATVSVAVPFMAVFNNLVIYDQHVARNSFESIVPDLATSWSWNADGTQLAFKLRQGVKWHDGKPFTAQDVRCTFELLLGAGEQKLRRNPRSAWYTNVEKVTADGDFDVTFHVRHRQPSLLALLASGYTPIYPCHVSPAEMRRKPIGTGPFRFVELKMNEGVKLTKNTDYWKPGRPFLDGIEYTIIPDRSTRMLAFISGRFDMTFPTDVTVPLLANIRKDAPQAQCTMRASGVSTNLIVNRDVAPFDDPRIRRAMALALDRQSFIDILSEGKNAMGGTMLPPPDGVWGLPPEMLKTIVGYGDVAKNREEAQALMAQAGYGPDKRLKIKISTRNIATFRDPAVILIDQLRHIWIDGELEIIDTAVYYNRVFKKDYTVALNLSGAAVDDPDQNLFENYACGSLRNYNNYCSPEMTRLFEAQSRETDFRKRQQMVWDIDRKLQEDIARPIIFHGTAAGCWQPHVKGVTLMVNSIYNGWRFEDVWLDK</sequence>
<comment type="subcellular location">
    <subcellularLocation>
        <location evidence="1">Periplasm</location>
    </subcellularLocation>
</comment>
<dbReference type="GO" id="GO:1904680">
    <property type="term" value="F:peptide transmembrane transporter activity"/>
    <property type="evidence" value="ECO:0007669"/>
    <property type="project" value="TreeGrafter"/>
</dbReference>
<dbReference type="OrthoDB" id="9803988at2"/>
<comment type="similarity">
    <text evidence="2">Belongs to the bacterial solute-binding protein 5 family.</text>
</comment>
<dbReference type="RefSeq" id="WP_147848925.1">
    <property type="nucleotide sequence ID" value="NZ_VDUZ01000025.1"/>
</dbReference>
<dbReference type="PANTHER" id="PTHR30290:SF38">
    <property type="entry name" value="D,D-DIPEPTIDE-BINDING PERIPLASMIC PROTEIN DDPA-RELATED"/>
    <property type="match status" value="1"/>
</dbReference>
<dbReference type="PANTHER" id="PTHR30290">
    <property type="entry name" value="PERIPLASMIC BINDING COMPONENT OF ABC TRANSPORTER"/>
    <property type="match status" value="1"/>
</dbReference>
<dbReference type="Proteomes" id="UP000321638">
    <property type="component" value="Unassembled WGS sequence"/>
</dbReference>
<keyword evidence="7" id="KW-1185">Reference proteome</keyword>
<dbReference type="InterPro" id="IPR030678">
    <property type="entry name" value="Peptide/Ni-bd"/>
</dbReference>
<evidence type="ECO:0000313" key="6">
    <source>
        <dbReference type="EMBL" id="TXL73403.1"/>
    </source>
</evidence>
<reference evidence="6 7" key="1">
    <citation type="submission" date="2019-06" db="EMBL/GenBank/DDBJ databases">
        <title>New taxonomy in bacterial strain CC-CFT640, isolated from vineyard.</title>
        <authorList>
            <person name="Lin S.-Y."/>
            <person name="Tsai C.-F."/>
            <person name="Young C.-C."/>
        </authorList>
    </citation>
    <scope>NUCLEOTIDE SEQUENCE [LARGE SCALE GENOMIC DNA]</scope>
    <source>
        <strain evidence="6 7">CC-CFT640</strain>
    </source>
</reference>
<dbReference type="SUPFAM" id="SSF53850">
    <property type="entry name" value="Periplasmic binding protein-like II"/>
    <property type="match status" value="1"/>
</dbReference>
<name>A0A5C8PHU5_9HYPH</name>